<evidence type="ECO:0000313" key="2">
    <source>
        <dbReference type="Proteomes" id="UP001597062"/>
    </source>
</evidence>
<dbReference type="Proteomes" id="UP001597062">
    <property type="component" value="Unassembled WGS sequence"/>
</dbReference>
<sequence length="139" mass="16213">MKQLSKILLLIISSSIISCETISIENGKMFSTKTVVDTSYNCNSDSITVNYLKKATLDQALSNCQLTINNSEFILGEYDFMEPRKDLYKYFTNKDFNKKSIVIKEITWETKNGLELIQVWYKQNKNLWKPINACRYKKV</sequence>
<name>A0ABW3JRA5_9FLAO</name>
<gene>
    <name evidence="1" type="ORF">ACFQ1U_07175</name>
</gene>
<dbReference type="PROSITE" id="PS51257">
    <property type="entry name" value="PROKAR_LIPOPROTEIN"/>
    <property type="match status" value="1"/>
</dbReference>
<comment type="caution">
    <text evidence="1">The sequence shown here is derived from an EMBL/GenBank/DDBJ whole genome shotgun (WGS) entry which is preliminary data.</text>
</comment>
<evidence type="ECO:0008006" key="3">
    <source>
        <dbReference type="Google" id="ProtNLM"/>
    </source>
</evidence>
<evidence type="ECO:0000313" key="1">
    <source>
        <dbReference type="EMBL" id="MFD0992982.1"/>
    </source>
</evidence>
<keyword evidence="2" id="KW-1185">Reference proteome</keyword>
<organism evidence="1 2">
    <name type="scientific">Tenacibaculum geojense</name>
    <dbReference type="NCBI Taxonomy" id="915352"/>
    <lineage>
        <taxon>Bacteria</taxon>
        <taxon>Pseudomonadati</taxon>
        <taxon>Bacteroidota</taxon>
        <taxon>Flavobacteriia</taxon>
        <taxon>Flavobacteriales</taxon>
        <taxon>Flavobacteriaceae</taxon>
        <taxon>Tenacibaculum</taxon>
    </lineage>
</organism>
<dbReference type="EMBL" id="JBHTJR010000042">
    <property type="protein sequence ID" value="MFD0992982.1"/>
    <property type="molecule type" value="Genomic_DNA"/>
</dbReference>
<proteinExistence type="predicted"/>
<dbReference type="RefSeq" id="WP_386106796.1">
    <property type="nucleotide sequence ID" value="NZ_JBHTJR010000042.1"/>
</dbReference>
<accession>A0ABW3JRA5</accession>
<protein>
    <recommendedName>
        <fullName evidence="3">Lipoprotein</fullName>
    </recommendedName>
</protein>
<reference evidence="2" key="1">
    <citation type="journal article" date="2019" name="Int. J. Syst. Evol. Microbiol.">
        <title>The Global Catalogue of Microorganisms (GCM) 10K type strain sequencing project: providing services to taxonomists for standard genome sequencing and annotation.</title>
        <authorList>
            <consortium name="The Broad Institute Genomics Platform"/>
            <consortium name="The Broad Institute Genome Sequencing Center for Infectious Disease"/>
            <person name="Wu L."/>
            <person name="Ma J."/>
        </authorList>
    </citation>
    <scope>NUCLEOTIDE SEQUENCE [LARGE SCALE GENOMIC DNA]</scope>
    <source>
        <strain evidence="2">CCUG 60527</strain>
    </source>
</reference>